<dbReference type="SUPFAM" id="SSF52833">
    <property type="entry name" value="Thioredoxin-like"/>
    <property type="match status" value="1"/>
</dbReference>
<sequence>MLSRLSHLALFLALATAFALAGDTSALKPPKGAKVAIIVFEDLQCPDCARAAPLVHEAAKTYKIPLVQYDFPLPQHNWSFDAAVNARWFDAKSKEIGDQYRLYCFSHQNEITPDNLRSKSEAFATEHKLTFPTFVDPSGSLTAKVKADYDLGQRVGIVHTPTLYVVSNTSRGTPFVEVVDRTQLYTLIDNMLKEADPVPTEKTAAKH</sequence>
<proteinExistence type="predicted"/>
<dbReference type="eggNOG" id="COG1651">
    <property type="taxonomic scope" value="Bacteria"/>
</dbReference>
<protein>
    <recommendedName>
        <fullName evidence="2">Thioredoxin-like fold domain-containing protein</fullName>
    </recommendedName>
</protein>
<dbReference type="InterPro" id="IPR036249">
    <property type="entry name" value="Thioredoxin-like_sf"/>
</dbReference>
<dbReference type="Pfam" id="PF13462">
    <property type="entry name" value="Thioredoxin_4"/>
    <property type="match status" value="1"/>
</dbReference>
<dbReference type="AlphaFoldDB" id="Q1IH97"/>
<dbReference type="EnsemblBacteria" id="ABF43753">
    <property type="protein sequence ID" value="ABF43753"/>
    <property type="gene ID" value="Acid345_4754"/>
</dbReference>
<feature type="chain" id="PRO_5004190659" description="Thioredoxin-like fold domain-containing protein" evidence="1">
    <location>
        <begin position="22"/>
        <end position="207"/>
    </location>
</feature>
<keyword evidence="1" id="KW-0732">Signal</keyword>
<gene>
    <name evidence="3" type="ordered locus">Acid345_4754</name>
</gene>
<dbReference type="Proteomes" id="UP000002432">
    <property type="component" value="Chromosome"/>
</dbReference>
<reference evidence="3 4" key="1">
    <citation type="journal article" date="2009" name="Appl. Environ. Microbiol.">
        <title>Three genomes from the phylum Acidobacteria provide insight into the lifestyles of these microorganisms in soils.</title>
        <authorList>
            <person name="Ward N.L."/>
            <person name="Challacombe J.F."/>
            <person name="Janssen P.H."/>
            <person name="Henrissat B."/>
            <person name="Coutinho P.M."/>
            <person name="Wu M."/>
            <person name="Xie G."/>
            <person name="Haft D.H."/>
            <person name="Sait M."/>
            <person name="Badger J."/>
            <person name="Barabote R.D."/>
            <person name="Bradley B."/>
            <person name="Brettin T.S."/>
            <person name="Brinkac L.M."/>
            <person name="Bruce D."/>
            <person name="Creasy T."/>
            <person name="Daugherty S.C."/>
            <person name="Davidsen T.M."/>
            <person name="DeBoy R.T."/>
            <person name="Detter J.C."/>
            <person name="Dodson R.J."/>
            <person name="Durkin A.S."/>
            <person name="Ganapathy A."/>
            <person name="Gwinn-Giglio M."/>
            <person name="Han C.S."/>
            <person name="Khouri H."/>
            <person name="Kiss H."/>
            <person name="Kothari S.P."/>
            <person name="Madupu R."/>
            <person name="Nelson K.E."/>
            <person name="Nelson W.C."/>
            <person name="Paulsen I."/>
            <person name="Penn K."/>
            <person name="Ren Q."/>
            <person name="Rosovitz M.J."/>
            <person name="Selengut J.D."/>
            <person name="Shrivastava S."/>
            <person name="Sullivan S.A."/>
            <person name="Tapia R."/>
            <person name="Thompson L.S."/>
            <person name="Watkins K.L."/>
            <person name="Yang Q."/>
            <person name="Yu C."/>
            <person name="Zafar N."/>
            <person name="Zhou L."/>
            <person name="Kuske C.R."/>
        </authorList>
    </citation>
    <scope>NUCLEOTIDE SEQUENCE [LARGE SCALE GENOMIC DNA]</scope>
    <source>
        <strain evidence="3 4">Ellin345</strain>
    </source>
</reference>
<evidence type="ECO:0000256" key="1">
    <source>
        <dbReference type="SAM" id="SignalP"/>
    </source>
</evidence>
<dbReference type="HOGENOM" id="CLU_106747_0_0_0"/>
<evidence type="ECO:0000313" key="4">
    <source>
        <dbReference type="Proteomes" id="UP000002432"/>
    </source>
</evidence>
<organism evidence="3 4">
    <name type="scientific">Koribacter versatilis (strain Ellin345)</name>
    <dbReference type="NCBI Taxonomy" id="204669"/>
    <lineage>
        <taxon>Bacteria</taxon>
        <taxon>Pseudomonadati</taxon>
        <taxon>Acidobacteriota</taxon>
        <taxon>Terriglobia</taxon>
        <taxon>Terriglobales</taxon>
        <taxon>Candidatus Korobacteraceae</taxon>
        <taxon>Candidatus Korobacter</taxon>
    </lineage>
</organism>
<dbReference type="OrthoDB" id="119649at2"/>
<dbReference type="EMBL" id="CP000360">
    <property type="protein sequence ID" value="ABF43753.1"/>
    <property type="molecule type" value="Genomic_DNA"/>
</dbReference>
<accession>Q1IH97</accession>
<keyword evidence="4" id="KW-1185">Reference proteome</keyword>
<name>Q1IH97_KORVE</name>
<dbReference type="RefSeq" id="WP_011525549.1">
    <property type="nucleotide sequence ID" value="NC_008009.1"/>
</dbReference>
<dbReference type="KEGG" id="aba:Acid345_4754"/>
<feature type="domain" description="Thioredoxin-like fold" evidence="2">
    <location>
        <begin position="33"/>
        <end position="165"/>
    </location>
</feature>
<feature type="signal peptide" evidence="1">
    <location>
        <begin position="1"/>
        <end position="21"/>
    </location>
</feature>
<evidence type="ECO:0000313" key="3">
    <source>
        <dbReference type="EMBL" id="ABF43753.1"/>
    </source>
</evidence>
<evidence type="ECO:0000259" key="2">
    <source>
        <dbReference type="Pfam" id="PF13462"/>
    </source>
</evidence>
<dbReference type="Gene3D" id="3.40.30.10">
    <property type="entry name" value="Glutaredoxin"/>
    <property type="match status" value="1"/>
</dbReference>
<dbReference type="STRING" id="204669.Acid345_4754"/>
<dbReference type="InterPro" id="IPR012336">
    <property type="entry name" value="Thioredoxin-like_fold"/>
</dbReference>